<dbReference type="PANTHER" id="PTHR33371">
    <property type="entry name" value="INTERMEMBRANE PHOSPHOLIPID TRANSPORT SYSTEM BINDING PROTEIN MLAD-RELATED"/>
    <property type="match status" value="1"/>
</dbReference>
<dbReference type="Pfam" id="PF02470">
    <property type="entry name" value="MlaD"/>
    <property type="match status" value="1"/>
</dbReference>
<sequence length="321" mass="35507">MKLTREIKTAVLVIASILLFIWGYSFLKGRDLLNSYKTLYVEYETVEGLTSSAPITLNGLEIGRVAKITINENTGNLLVELQIKSDFPISRSSIAAIYEPGFIAGKQIAIEPNFKDKSIALNGEKLKGAIRLGLTDKVGEKLVPLQEKLDKIMANADVLITGVNNVLDKKAQEDLRNSLAELSKTMEQFHKASLSMNTILDENKTQIKGVVTNFNKISVDFSKISDSLNKADLGKTVRNLNNTLAKVNGIMKGLESGKGTMGKLLNDDAFYTNLSKTSKELELLLQDVRLYPTRYVNVSLFGKKNKPYKAPVTDTISKEKN</sequence>
<proteinExistence type="predicted"/>
<accession>A0A1H9HMA3</accession>
<evidence type="ECO:0000313" key="4">
    <source>
        <dbReference type="Proteomes" id="UP000183658"/>
    </source>
</evidence>
<keyword evidence="1" id="KW-0472">Membrane</keyword>
<gene>
    <name evidence="3" type="ORF">SAMN05444355_103183</name>
</gene>
<keyword evidence="1" id="KW-1133">Transmembrane helix</keyword>
<name>A0A1H9HMA3_FLAFI</name>
<keyword evidence="1" id="KW-0812">Transmembrane</keyword>
<dbReference type="Proteomes" id="UP000183658">
    <property type="component" value="Unassembled WGS sequence"/>
</dbReference>
<evidence type="ECO:0000259" key="2">
    <source>
        <dbReference type="Pfam" id="PF02470"/>
    </source>
</evidence>
<dbReference type="RefSeq" id="WP_074722399.1">
    <property type="nucleotide sequence ID" value="NZ_CBCRVS010000010.1"/>
</dbReference>
<reference evidence="4" key="1">
    <citation type="submission" date="2016-10" db="EMBL/GenBank/DDBJ databases">
        <authorList>
            <person name="Varghese N."/>
            <person name="Submissions S."/>
        </authorList>
    </citation>
    <scope>NUCLEOTIDE SEQUENCE [LARGE SCALE GENOMIC DNA]</scope>
    <source>
        <strain evidence="4">DSM 15719</strain>
    </source>
</reference>
<dbReference type="AlphaFoldDB" id="A0A1H9HMA3"/>
<feature type="transmembrane region" description="Helical" evidence="1">
    <location>
        <begin position="7"/>
        <end position="27"/>
    </location>
</feature>
<dbReference type="EMBL" id="FOFZ01000003">
    <property type="protein sequence ID" value="SEQ63479.1"/>
    <property type="molecule type" value="Genomic_DNA"/>
</dbReference>
<dbReference type="InterPro" id="IPR052336">
    <property type="entry name" value="MlaD_Phospholipid_Transporter"/>
</dbReference>
<evidence type="ECO:0000256" key="1">
    <source>
        <dbReference type="SAM" id="Phobius"/>
    </source>
</evidence>
<evidence type="ECO:0000313" key="3">
    <source>
        <dbReference type="EMBL" id="SEQ63479.1"/>
    </source>
</evidence>
<organism evidence="3 4">
    <name type="scientific">Flavobacterium frigoris</name>
    <dbReference type="NCBI Taxonomy" id="229204"/>
    <lineage>
        <taxon>Bacteria</taxon>
        <taxon>Pseudomonadati</taxon>
        <taxon>Bacteroidota</taxon>
        <taxon>Flavobacteriia</taxon>
        <taxon>Flavobacteriales</taxon>
        <taxon>Flavobacteriaceae</taxon>
        <taxon>Flavobacterium</taxon>
    </lineage>
</organism>
<protein>
    <submittedName>
        <fullName evidence="3">Phospholipid/cholesterol/gamma-HCH transport system substrate-binding protein</fullName>
    </submittedName>
</protein>
<dbReference type="InterPro" id="IPR003399">
    <property type="entry name" value="Mce/MlaD"/>
</dbReference>
<dbReference type="OrthoDB" id="9769132at2"/>
<feature type="domain" description="Mce/MlaD" evidence="2">
    <location>
        <begin position="36"/>
        <end position="112"/>
    </location>
</feature>
<dbReference type="PANTHER" id="PTHR33371:SF4">
    <property type="entry name" value="INTERMEMBRANE PHOSPHOLIPID TRANSPORT SYSTEM BINDING PROTEIN MLAD"/>
    <property type="match status" value="1"/>
</dbReference>
<keyword evidence="4" id="KW-1185">Reference proteome</keyword>